<dbReference type="Pfam" id="PF01121">
    <property type="entry name" value="CoaE"/>
    <property type="match status" value="1"/>
</dbReference>
<keyword evidence="8" id="KW-1185">Reference proteome</keyword>
<evidence type="ECO:0000256" key="5">
    <source>
        <dbReference type="HAMAP-Rule" id="MF_00376"/>
    </source>
</evidence>
<keyword evidence="5 7" id="KW-0418">Kinase</keyword>
<keyword evidence="5 7" id="KW-0808">Transferase</keyword>
<dbReference type="EMBL" id="JBHTHU010000019">
    <property type="protein sequence ID" value="MFD0751374.1"/>
    <property type="molecule type" value="Genomic_DNA"/>
</dbReference>
<dbReference type="CDD" id="cd02022">
    <property type="entry name" value="DPCK"/>
    <property type="match status" value="1"/>
</dbReference>
<feature type="binding site" evidence="5">
    <location>
        <begin position="11"/>
        <end position="16"/>
    </location>
    <ligand>
        <name>ATP</name>
        <dbReference type="ChEBI" id="CHEBI:30616"/>
    </ligand>
</feature>
<comment type="function">
    <text evidence="5">Catalyzes the phosphorylation of the 3'-hydroxyl group of dephosphocoenzyme A to form coenzyme A.</text>
</comment>
<dbReference type="GO" id="GO:0004140">
    <property type="term" value="F:dephospho-CoA kinase activity"/>
    <property type="evidence" value="ECO:0007669"/>
    <property type="project" value="UniProtKB-EC"/>
</dbReference>
<keyword evidence="4 5" id="KW-0173">Coenzyme A biosynthesis</keyword>
<dbReference type="PANTHER" id="PTHR10695:SF46">
    <property type="entry name" value="BIFUNCTIONAL COENZYME A SYNTHASE-RELATED"/>
    <property type="match status" value="1"/>
</dbReference>
<accession>A0ABW2Z0N0</accession>
<evidence type="ECO:0000256" key="6">
    <source>
        <dbReference type="NCBIfam" id="TIGR00152"/>
    </source>
</evidence>
<dbReference type="PANTHER" id="PTHR10695">
    <property type="entry name" value="DEPHOSPHO-COA KINASE-RELATED"/>
    <property type="match status" value="1"/>
</dbReference>
<dbReference type="Proteomes" id="UP001596958">
    <property type="component" value="Unassembled WGS sequence"/>
</dbReference>
<comment type="catalytic activity">
    <reaction evidence="5">
        <text>3'-dephospho-CoA + ATP = ADP + CoA + H(+)</text>
        <dbReference type="Rhea" id="RHEA:18245"/>
        <dbReference type="ChEBI" id="CHEBI:15378"/>
        <dbReference type="ChEBI" id="CHEBI:30616"/>
        <dbReference type="ChEBI" id="CHEBI:57287"/>
        <dbReference type="ChEBI" id="CHEBI:57328"/>
        <dbReference type="ChEBI" id="CHEBI:456216"/>
        <dbReference type="EC" id="2.7.1.24"/>
    </reaction>
</comment>
<keyword evidence="5" id="KW-0963">Cytoplasm</keyword>
<organism evidence="7 8">
    <name type="scientific">Mucilaginibacter calamicampi</name>
    <dbReference type="NCBI Taxonomy" id="1302352"/>
    <lineage>
        <taxon>Bacteria</taxon>
        <taxon>Pseudomonadati</taxon>
        <taxon>Bacteroidota</taxon>
        <taxon>Sphingobacteriia</taxon>
        <taxon>Sphingobacteriales</taxon>
        <taxon>Sphingobacteriaceae</taxon>
        <taxon>Mucilaginibacter</taxon>
    </lineage>
</organism>
<protein>
    <recommendedName>
        <fullName evidence="5 6">Dephospho-CoA kinase</fullName>
        <ecNumber evidence="5 6">2.7.1.24</ecNumber>
    </recommendedName>
    <alternativeName>
        <fullName evidence="5">Dephosphocoenzyme A kinase</fullName>
    </alternativeName>
</protein>
<dbReference type="NCBIfam" id="TIGR00152">
    <property type="entry name" value="dephospho-CoA kinase"/>
    <property type="match status" value="1"/>
</dbReference>
<comment type="pathway">
    <text evidence="5">Cofactor biosynthesis; coenzyme A biosynthesis; CoA from (R)-pantothenate: step 5/5.</text>
</comment>
<dbReference type="HAMAP" id="MF_00376">
    <property type="entry name" value="Dephospho_CoA_kinase"/>
    <property type="match status" value="1"/>
</dbReference>
<dbReference type="PROSITE" id="PS51219">
    <property type="entry name" value="DPCK"/>
    <property type="match status" value="1"/>
</dbReference>
<dbReference type="EC" id="2.7.1.24" evidence="5 6"/>
<gene>
    <name evidence="5 7" type="primary">coaE</name>
    <name evidence="7" type="ORF">ACFQZS_14585</name>
</gene>
<keyword evidence="2 5" id="KW-0547">Nucleotide-binding</keyword>
<comment type="caution">
    <text evidence="7">The sequence shown here is derived from an EMBL/GenBank/DDBJ whole genome shotgun (WGS) entry which is preliminary data.</text>
</comment>
<comment type="similarity">
    <text evidence="1 5">Belongs to the CoaE family.</text>
</comment>
<evidence type="ECO:0000256" key="3">
    <source>
        <dbReference type="ARBA" id="ARBA00022840"/>
    </source>
</evidence>
<evidence type="ECO:0000256" key="2">
    <source>
        <dbReference type="ARBA" id="ARBA00022741"/>
    </source>
</evidence>
<comment type="subcellular location">
    <subcellularLocation>
        <location evidence="5">Cytoplasm</location>
    </subcellularLocation>
</comment>
<evidence type="ECO:0000256" key="4">
    <source>
        <dbReference type="ARBA" id="ARBA00022993"/>
    </source>
</evidence>
<evidence type="ECO:0000313" key="8">
    <source>
        <dbReference type="Proteomes" id="UP001596958"/>
    </source>
</evidence>
<evidence type="ECO:0000313" key="7">
    <source>
        <dbReference type="EMBL" id="MFD0751374.1"/>
    </source>
</evidence>
<dbReference type="InterPro" id="IPR001977">
    <property type="entry name" value="Depp_CoAkinase"/>
</dbReference>
<dbReference type="RefSeq" id="WP_377101484.1">
    <property type="nucleotide sequence ID" value="NZ_JBHTHU010000019.1"/>
</dbReference>
<reference evidence="8" key="1">
    <citation type="journal article" date="2019" name="Int. J. Syst. Evol. Microbiol.">
        <title>The Global Catalogue of Microorganisms (GCM) 10K type strain sequencing project: providing services to taxonomists for standard genome sequencing and annotation.</title>
        <authorList>
            <consortium name="The Broad Institute Genomics Platform"/>
            <consortium name="The Broad Institute Genome Sequencing Center for Infectious Disease"/>
            <person name="Wu L."/>
            <person name="Ma J."/>
        </authorList>
    </citation>
    <scope>NUCLEOTIDE SEQUENCE [LARGE SCALE GENOMIC DNA]</scope>
    <source>
        <strain evidence="8">CCUG 63418</strain>
    </source>
</reference>
<proteinExistence type="inferred from homology"/>
<evidence type="ECO:0000256" key="1">
    <source>
        <dbReference type="ARBA" id="ARBA00009018"/>
    </source>
</evidence>
<keyword evidence="3 5" id="KW-0067">ATP-binding</keyword>
<dbReference type="InterPro" id="IPR027417">
    <property type="entry name" value="P-loop_NTPase"/>
</dbReference>
<dbReference type="SUPFAM" id="SSF52540">
    <property type="entry name" value="P-loop containing nucleoside triphosphate hydrolases"/>
    <property type="match status" value="1"/>
</dbReference>
<sequence>MLKIGITGNIGSGKSTVARVFEILGIPVFYADAEAKKVMTYDELLIDGIKKAFGDNAYLPDGTLNRKYIADIVFNSEVELKNLNALVHPAVFRAFNEWSTAFANEPYVIKEAAVLFESGSYKFCDKTVLVAAPIEMRLKRVMDRDHISRAEVEAREARQFTEERKKELADYLLYNDDTQLLIPQILELHRQFLQLV</sequence>
<name>A0ABW2Z0N0_9SPHI</name>
<dbReference type="Gene3D" id="3.40.50.300">
    <property type="entry name" value="P-loop containing nucleotide triphosphate hydrolases"/>
    <property type="match status" value="1"/>
</dbReference>